<keyword evidence="2 7" id="KW-0441">Lipid A biosynthesis</keyword>
<dbReference type="GO" id="GO:0016410">
    <property type="term" value="F:N-acyltransferase activity"/>
    <property type="evidence" value="ECO:0007669"/>
    <property type="project" value="InterPro"/>
</dbReference>
<dbReference type="GO" id="GO:0009245">
    <property type="term" value="P:lipid A biosynthetic process"/>
    <property type="evidence" value="ECO:0007669"/>
    <property type="project" value="UniProtKB-UniRule"/>
</dbReference>
<dbReference type="CDD" id="cd03352">
    <property type="entry name" value="LbH_LpxD"/>
    <property type="match status" value="1"/>
</dbReference>
<dbReference type="Proteomes" id="UP000178885">
    <property type="component" value="Unassembled WGS sequence"/>
</dbReference>
<dbReference type="GO" id="GO:0016020">
    <property type="term" value="C:membrane"/>
    <property type="evidence" value="ECO:0007669"/>
    <property type="project" value="GOC"/>
</dbReference>
<dbReference type="EC" id="2.3.1.191" evidence="7"/>
<dbReference type="SUPFAM" id="SSF51161">
    <property type="entry name" value="Trimeric LpxA-like enzymes"/>
    <property type="match status" value="1"/>
</dbReference>
<evidence type="ECO:0000313" key="9">
    <source>
        <dbReference type="EMBL" id="OGI46474.1"/>
    </source>
</evidence>
<keyword evidence="5 7" id="KW-0443">Lipid metabolism</keyword>
<dbReference type="HAMAP" id="MF_00523">
    <property type="entry name" value="LpxD"/>
    <property type="match status" value="1"/>
</dbReference>
<comment type="subunit">
    <text evidence="7">Homotrimer.</text>
</comment>
<feature type="domain" description="UDP-3-O-[3-hydroxymyristoyl] glucosamine N-acyltransferase non-repeat region" evidence="8">
    <location>
        <begin position="23"/>
        <end position="86"/>
    </location>
</feature>
<feature type="active site" description="Proton acceptor" evidence="7">
    <location>
        <position position="238"/>
    </location>
</feature>
<dbReference type="InterPro" id="IPR011004">
    <property type="entry name" value="Trimer_LpxA-like_sf"/>
</dbReference>
<dbReference type="InterPro" id="IPR018357">
    <property type="entry name" value="Hexapep_transf_CS"/>
</dbReference>
<dbReference type="InterPro" id="IPR001451">
    <property type="entry name" value="Hexapep"/>
</dbReference>
<keyword evidence="4 7" id="KW-0677">Repeat</keyword>
<evidence type="ECO:0000256" key="7">
    <source>
        <dbReference type="HAMAP-Rule" id="MF_00523"/>
    </source>
</evidence>
<comment type="function">
    <text evidence="7">Catalyzes the N-acylation of UDP-3-O-acylglucosamine using 3-hydroxyacyl-ACP as the acyl donor. Is involved in the biosynthesis of lipid A, a phosphorylated glycolipid that anchors the lipopolysaccharide to the outer membrane of the cell.</text>
</comment>
<evidence type="ECO:0000256" key="1">
    <source>
        <dbReference type="ARBA" id="ARBA00022516"/>
    </source>
</evidence>
<dbReference type="Gene3D" id="1.20.5.170">
    <property type="match status" value="1"/>
</dbReference>
<keyword evidence="6 7" id="KW-0012">Acyltransferase</keyword>
<dbReference type="NCBIfam" id="TIGR01853">
    <property type="entry name" value="lipid_A_lpxD"/>
    <property type="match status" value="1"/>
</dbReference>
<dbReference type="UniPathway" id="UPA00973"/>
<dbReference type="NCBIfam" id="NF002060">
    <property type="entry name" value="PRK00892.1"/>
    <property type="match status" value="1"/>
</dbReference>
<sequence length="345" mass="35502">MAATLAELARRVHGRVRGDPGLVIEGVASLESAGPRDIAYVSDPKYLAQLATTAAGAVILTETDAERFRGNALIVENPHLGFARIAAGLHPESAPAPGIHPTAAVDGAARIAASASIGPQAVVEGGAAIGAGVQVGPGCYIARGAAIGDGTRLVARVVVLRDCVIGRNCLLHPGAIVGSDGFGYAKDGETWIKVPQLGRVVVGDDVEIGANTTIDRGALNDTVIGDGVKLDNQIQIAHNVRIGAHTAIAACVGIAGSSVIGRRCTIGGQAGLVGHIELVDDVHVTAGSLVTSSITRPGAYSSSLKAVPAEEWRRTAARLHRLEELARRVKRLEEKFAPSSEEHNT</sequence>
<comment type="caution">
    <text evidence="9">The sequence shown here is derived from an EMBL/GenBank/DDBJ whole genome shotgun (WGS) entry which is preliminary data.</text>
</comment>
<evidence type="ECO:0000259" key="8">
    <source>
        <dbReference type="Pfam" id="PF04613"/>
    </source>
</evidence>
<comment type="pathway">
    <text evidence="7">Bacterial outer membrane biogenesis; LPS lipid A biosynthesis.</text>
</comment>
<dbReference type="Gene3D" id="3.40.1390.10">
    <property type="entry name" value="MurE/MurF, N-terminal domain"/>
    <property type="match status" value="1"/>
</dbReference>
<protein>
    <recommendedName>
        <fullName evidence="7">UDP-3-O-acylglucosamine N-acyltransferase</fullName>
        <ecNumber evidence="7">2.3.1.191</ecNumber>
    </recommendedName>
</protein>
<evidence type="ECO:0000256" key="6">
    <source>
        <dbReference type="ARBA" id="ARBA00023315"/>
    </source>
</evidence>
<keyword evidence="3 7" id="KW-0808">Transferase</keyword>
<organism evidence="9 10">
    <name type="scientific">Candidatus Muproteobacteria bacterium RBG_16_65_34</name>
    <dbReference type="NCBI Taxonomy" id="1817760"/>
    <lineage>
        <taxon>Bacteria</taxon>
        <taxon>Pseudomonadati</taxon>
        <taxon>Pseudomonadota</taxon>
        <taxon>Candidatus Muproteobacteria</taxon>
    </lineage>
</organism>
<dbReference type="AlphaFoldDB" id="A0A1F6TMW1"/>
<gene>
    <name evidence="7" type="primary">lpxD</name>
    <name evidence="9" type="ORF">A2151_05795</name>
</gene>
<evidence type="ECO:0000313" key="10">
    <source>
        <dbReference type="Proteomes" id="UP000178885"/>
    </source>
</evidence>
<dbReference type="PANTHER" id="PTHR43378:SF2">
    <property type="entry name" value="UDP-3-O-ACYLGLUCOSAMINE N-ACYLTRANSFERASE 1, MITOCHONDRIAL-RELATED"/>
    <property type="match status" value="1"/>
</dbReference>
<accession>A0A1F6TMW1</accession>
<evidence type="ECO:0000256" key="4">
    <source>
        <dbReference type="ARBA" id="ARBA00022737"/>
    </source>
</evidence>
<dbReference type="Gene3D" id="2.160.10.10">
    <property type="entry name" value="Hexapeptide repeat proteins"/>
    <property type="match status" value="1"/>
</dbReference>
<dbReference type="STRING" id="1817760.A2151_05795"/>
<evidence type="ECO:0000256" key="5">
    <source>
        <dbReference type="ARBA" id="ARBA00023098"/>
    </source>
</evidence>
<dbReference type="InterPro" id="IPR007691">
    <property type="entry name" value="LpxD"/>
</dbReference>
<evidence type="ECO:0000256" key="3">
    <source>
        <dbReference type="ARBA" id="ARBA00022679"/>
    </source>
</evidence>
<evidence type="ECO:0000256" key="2">
    <source>
        <dbReference type="ARBA" id="ARBA00022556"/>
    </source>
</evidence>
<comment type="similarity">
    <text evidence="7">Belongs to the transferase hexapeptide repeat family. LpxD subfamily.</text>
</comment>
<reference evidence="9 10" key="1">
    <citation type="journal article" date="2016" name="Nat. Commun.">
        <title>Thousands of microbial genomes shed light on interconnected biogeochemical processes in an aquifer system.</title>
        <authorList>
            <person name="Anantharaman K."/>
            <person name="Brown C.T."/>
            <person name="Hug L.A."/>
            <person name="Sharon I."/>
            <person name="Castelle C.J."/>
            <person name="Probst A.J."/>
            <person name="Thomas B.C."/>
            <person name="Singh A."/>
            <person name="Wilkins M.J."/>
            <person name="Karaoz U."/>
            <person name="Brodie E.L."/>
            <person name="Williams K.H."/>
            <person name="Hubbard S.S."/>
            <person name="Banfield J.F."/>
        </authorList>
    </citation>
    <scope>NUCLEOTIDE SEQUENCE [LARGE SCALE GENOMIC DNA]</scope>
</reference>
<keyword evidence="1 7" id="KW-0444">Lipid biosynthesis</keyword>
<comment type="catalytic activity">
    <reaction evidence="7">
        <text>a UDP-3-O-[(3R)-3-hydroxyacyl]-alpha-D-glucosamine + a (3R)-hydroxyacyl-[ACP] = a UDP-2-N,3-O-bis[(3R)-3-hydroxyacyl]-alpha-D-glucosamine + holo-[ACP] + H(+)</text>
        <dbReference type="Rhea" id="RHEA:53836"/>
        <dbReference type="Rhea" id="RHEA-COMP:9685"/>
        <dbReference type="Rhea" id="RHEA-COMP:9945"/>
        <dbReference type="ChEBI" id="CHEBI:15378"/>
        <dbReference type="ChEBI" id="CHEBI:64479"/>
        <dbReference type="ChEBI" id="CHEBI:78827"/>
        <dbReference type="ChEBI" id="CHEBI:137740"/>
        <dbReference type="ChEBI" id="CHEBI:137748"/>
        <dbReference type="EC" id="2.3.1.191"/>
    </reaction>
</comment>
<dbReference type="Pfam" id="PF04613">
    <property type="entry name" value="LpxD"/>
    <property type="match status" value="1"/>
</dbReference>
<dbReference type="PROSITE" id="PS00101">
    <property type="entry name" value="HEXAPEP_TRANSFERASES"/>
    <property type="match status" value="2"/>
</dbReference>
<dbReference type="InterPro" id="IPR020573">
    <property type="entry name" value="UDP_GlcNAc_AcTrfase_non-rep"/>
</dbReference>
<name>A0A1F6TMW1_9PROT</name>
<proteinExistence type="inferred from homology"/>
<dbReference type="Pfam" id="PF00132">
    <property type="entry name" value="Hexapep"/>
    <property type="match status" value="1"/>
</dbReference>
<dbReference type="GO" id="GO:0103118">
    <property type="term" value="F:UDP-3-O-[(3R)-3-hydroxyacyl]-glucosamine N-acyltransferase activity"/>
    <property type="evidence" value="ECO:0007669"/>
    <property type="project" value="UniProtKB-EC"/>
</dbReference>
<dbReference type="EMBL" id="MFSU01000081">
    <property type="protein sequence ID" value="OGI46474.1"/>
    <property type="molecule type" value="Genomic_DNA"/>
</dbReference>
<dbReference type="PANTHER" id="PTHR43378">
    <property type="entry name" value="UDP-3-O-ACYLGLUCOSAMINE N-ACYLTRANSFERASE"/>
    <property type="match status" value="1"/>
</dbReference>